<proteinExistence type="predicted"/>
<gene>
    <name evidence="2" type="ORF">HCN44_010030</name>
</gene>
<evidence type="ECO:0000313" key="3">
    <source>
        <dbReference type="Proteomes" id="UP000639338"/>
    </source>
</evidence>
<reference evidence="2 3" key="1">
    <citation type="submission" date="2020-08" db="EMBL/GenBank/DDBJ databases">
        <title>Aphidius gifuensis genome sequencing and assembly.</title>
        <authorList>
            <person name="Du Z."/>
        </authorList>
    </citation>
    <scope>NUCLEOTIDE SEQUENCE [LARGE SCALE GENOMIC DNA]</scope>
    <source>
        <strain evidence="2">YNYX2018</strain>
        <tissue evidence="2">Adults</tissue>
    </source>
</reference>
<feature type="compositionally biased region" description="Basic and acidic residues" evidence="1">
    <location>
        <begin position="99"/>
        <end position="120"/>
    </location>
</feature>
<dbReference type="EMBL" id="JACMRX010000001">
    <property type="protein sequence ID" value="KAF7998461.1"/>
    <property type="molecule type" value="Genomic_DNA"/>
</dbReference>
<protein>
    <submittedName>
        <fullName evidence="2">Uncharacterized protein</fullName>
    </submittedName>
</protein>
<comment type="caution">
    <text evidence="2">The sequence shown here is derived from an EMBL/GenBank/DDBJ whole genome shotgun (WGS) entry which is preliminary data.</text>
</comment>
<dbReference type="AlphaFoldDB" id="A0A834Y8M5"/>
<sequence>MRAPLMKRTIERNIRRWLRALPLSVKNKMIDDAAALVFLPPDAATPGGSGGEQAAMEPAYTEGTASAAVLTPGGSEIDDEDEMHLTKDTRDVEYDVRDYLPGVKKEEEEEDQQHQQHGIDQDYVILLGEDTSNNHLEHLPEEIGDCKELSTLN</sequence>
<organism evidence="2 3">
    <name type="scientific">Aphidius gifuensis</name>
    <name type="common">Parasitoid wasp</name>
    <dbReference type="NCBI Taxonomy" id="684658"/>
    <lineage>
        <taxon>Eukaryota</taxon>
        <taxon>Metazoa</taxon>
        <taxon>Ecdysozoa</taxon>
        <taxon>Arthropoda</taxon>
        <taxon>Hexapoda</taxon>
        <taxon>Insecta</taxon>
        <taxon>Pterygota</taxon>
        <taxon>Neoptera</taxon>
        <taxon>Endopterygota</taxon>
        <taxon>Hymenoptera</taxon>
        <taxon>Apocrita</taxon>
        <taxon>Ichneumonoidea</taxon>
        <taxon>Braconidae</taxon>
        <taxon>Aphidiinae</taxon>
        <taxon>Aphidius</taxon>
    </lineage>
</organism>
<feature type="region of interest" description="Disordered" evidence="1">
    <location>
        <begin position="99"/>
        <end position="122"/>
    </location>
</feature>
<name>A0A834Y8M5_APHGI</name>
<evidence type="ECO:0000313" key="2">
    <source>
        <dbReference type="EMBL" id="KAF7998461.1"/>
    </source>
</evidence>
<dbReference type="Proteomes" id="UP000639338">
    <property type="component" value="Unassembled WGS sequence"/>
</dbReference>
<keyword evidence="3" id="KW-1185">Reference proteome</keyword>
<accession>A0A834Y8M5</accession>
<evidence type="ECO:0000256" key="1">
    <source>
        <dbReference type="SAM" id="MobiDB-lite"/>
    </source>
</evidence>